<gene>
    <name evidence="1" type="ORF">PR048_020841</name>
</gene>
<dbReference type="EMBL" id="JARBHB010000008">
    <property type="protein sequence ID" value="KAJ8876396.1"/>
    <property type="molecule type" value="Genomic_DNA"/>
</dbReference>
<organism evidence="1 2">
    <name type="scientific">Dryococelus australis</name>
    <dbReference type="NCBI Taxonomy" id="614101"/>
    <lineage>
        <taxon>Eukaryota</taxon>
        <taxon>Metazoa</taxon>
        <taxon>Ecdysozoa</taxon>
        <taxon>Arthropoda</taxon>
        <taxon>Hexapoda</taxon>
        <taxon>Insecta</taxon>
        <taxon>Pterygota</taxon>
        <taxon>Neoptera</taxon>
        <taxon>Polyneoptera</taxon>
        <taxon>Phasmatodea</taxon>
        <taxon>Verophasmatodea</taxon>
        <taxon>Anareolatae</taxon>
        <taxon>Phasmatidae</taxon>
        <taxon>Eurycanthinae</taxon>
        <taxon>Dryococelus</taxon>
    </lineage>
</organism>
<accession>A0ABQ9GWL9</accession>
<comment type="caution">
    <text evidence="1">The sequence shown here is derived from an EMBL/GenBank/DDBJ whole genome shotgun (WGS) entry which is preliminary data.</text>
</comment>
<reference evidence="1 2" key="1">
    <citation type="submission" date="2023-02" db="EMBL/GenBank/DDBJ databases">
        <title>LHISI_Scaffold_Assembly.</title>
        <authorList>
            <person name="Stuart O.P."/>
            <person name="Cleave R."/>
            <person name="Magrath M.J.L."/>
            <person name="Mikheyev A.S."/>
        </authorList>
    </citation>
    <scope>NUCLEOTIDE SEQUENCE [LARGE SCALE GENOMIC DNA]</scope>
    <source>
        <strain evidence="1">Daus_M_001</strain>
        <tissue evidence="1">Leg muscle</tissue>
    </source>
</reference>
<evidence type="ECO:0000313" key="1">
    <source>
        <dbReference type="EMBL" id="KAJ8876396.1"/>
    </source>
</evidence>
<keyword evidence="2" id="KW-1185">Reference proteome</keyword>
<protein>
    <submittedName>
        <fullName evidence="1">Uncharacterized protein</fullName>
    </submittedName>
</protein>
<evidence type="ECO:0000313" key="2">
    <source>
        <dbReference type="Proteomes" id="UP001159363"/>
    </source>
</evidence>
<name>A0ABQ9GWL9_9NEOP</name>
<dbReference type="Proteomes" id="UP001159363">
    <property type="component" value="Chromosome 7"/>
</dbReference>
<proteinExistence type="predicted"/>
<sequence length="230" mass="26317">MNFNASKVIPLPFINLPSNNQNTNYTAMKLVLSPYTNHCTVFVASSPNGNIVVKLGGFQLLLSYLGCNSHTMVGSHAYSIAVQTHLLMHTALAKLILDSSEISIEEKESVDDMMRDVVYKRASPKTINNNKHLAFMQLKMKCEYNNSKENGPTATLWVKYFRMLMIPFFHASDNFLYMKVALLYPQGMLKLEYKIKWTSKMIEWSSNNQCYLCLIRRLCRSALFFKGTAR</sequence>